<dbReference type="Gene3D" id="3.40.50.410">
    <property type="entry name" value="von Willebrand factor, type A domain"/>
    <property type="match status" value="1"/>
</dbReference>
<reference evidence="5" key="2">
    <citation type="journal article" date="2021" name="Genome Biol. Evol.">
        <title>Developing a high-quality reference genome for a parasitic bivalve with doubly uniparental inheritance (Bivalvia: Unionida).</title>
        <authorList>
            <person name="Smith C.H."/>
        </authorList>
    </citation>
    <scope>NUCLEOTIDE SEQUENCE</scope>
    <source>
        <strain evidence="5">CHS0354</strain>
        <tissue evidence="5">Mantle</tissue>
    </source>
</reference>
<sequence>MTDQEPHLVIKTDEEIYQKFQELKEKVLNLRESNRIIESRQDVLCRGVGDRERTQCLECRRQKENEAEVLKELQEKANKLEEQERHQENEMKKLGESIETVMKNFDKILEIAQAKKITSQSGNKSKWDHQDFATVHFETERDGRCENERGSSQDTTQADCAQPADMNIDNEVNHNDDHKPGRCSDNQTEETHAKKKVRANSNHRQMKISSVNNLCGKTDGKNNTDIKDKNLPNTNMGYEPDHPVHRRTTLQGEGHQVAKDQETKIQYTEKRNELVDQSTNLQNVGNLTEGLDHSQNSVSSRGRETDSLIASMSEIYKIQTPGPQQTVTLLDKVTSSDENRELKEEITRDTIQKADKIVKNAKTGDTMESICSENGSIKNPNFQRKTQSYVSKESPHQQFDEVRQDGHTDTSPASTVDLDQHAPIFRVPDAGYWAAMAQEELDIAREIKVGELHTVLCVDTSASMRQGSAWVQTIQFFNQFIGGLEEVSKEFDITQEYVAISVFGKEVKVIKRLTNDLSMLRQAFGTLKIGGPSAMFGGLLMALAGVGENTRTATAAGIKVLHRIILISDGKPTDPLLASGPDVCSAEEKHLNQMTVLQVVENISSRKIRIHCVPVGDADVTFMETISSISNGKVFSIKDGRKLARKTINTLNAGFLVNHWKVMNVLHKKLLRGIHYTEFTLEDAMLAITCNKDMQFLHPVSRIVSLSTEDRAEVLEIAQEAIDDDLLIEGEDAMEKYHYEFDDPNVKLPPLGTRVRRGPDWDKDFQDEDGPGTILGHHKEQKQVYVEWDRNGDTNFYRYGDMGKYDVVIVDEPRLMYYNDLILTGCHVKRGKDWIYGNHGGSPDAVGVVLKVLEDGKVVVRWPDKSKDIYRFGSEGFFDLEICNPFDCQVSGGAEHVSQSTPSQESQSLNQSASEPSKNKNALKKNKNS</sequence>
<feature type="region of interest" description="Disordered" evidence="2">
    <location>
        <begin position="893"/>
        <end position="929"/>
    </location>
</feature>
<dbReference type="AlphaFoldDB" id="A0AAE0TA44"/>
<feature type="compositionally biased region" description="Polar residues" evidence="2">
    <location>
        <begin position="897"/>
        <end position="916"/>
    </location>
</feature>
<feature type="region of interest" description="Disordered" evidence="2">
    <location>
        <begin position="369"/>
        <end position="415"/>
    </location>
</feature>
<reference evidence="5" key="3">
    <citation type="submission" date="2023-05" db="EMBL/GenBank/DDBJ databases">
        <authorList>
            <person name="Smith C.H."/>
        </authorList>
    </citation>
    <scope>NUCLEOTIDE SEQUENCE</scope>
    <source>
        <strain evidence="5">CHS0354</strain>
        <tissue evidence="5">Mantle</tissue>
    </source>
</reference>
<evidence type="ECO:0000256" key="2">
    <source>
        <dbReference type="SAM" id="MobiDB-lite"/>
    </source>
</evidence>
<keyword evidence="6" id="KW-1185">Reference proteome</keyword>
<proteinExistence type="predicted"/>
<dbReference type="InterPro" id="IPR002035">
    <property type="entry name" value="VWF_A"/>
</dbReference>
<dbReference type="Pfam" id="PF00092">
    <property type="entry name" value="VWA"/>
    <property type="match status" value="1"/>
</dbReference>
<dbReference type="EMBL" id="JAEAOA010001492">
    <property type="protein sequence ID" value="KAK3605993.1"/>
    <property type="molecule type" value="Genomic_DNA"/>
</dbReference>
<dbReference type="GO" id="GO:0016567">
    <property type="term" value="P:protein ubiquitination"/>
    <property type="evidence" value="ECO:0007669"/>
    <property type="project" value="InterPro"/>
</dbReference>
<feature type="coiled-coil region" evidence="1">
    <location>
        <begin position="20"/>
        <end position="97"/>
    </location>
</feature>
<dbReference type="SUPFAM" id="SSF53300">
    <property type="entry name" value="vWA-like"/>
    <property type="match status" value="1"/>
</dbReference>
<feature type="compositionally biased region" description="Polar residues" evidence="2">
    <location>
        <begin position="199"/>
        <end position="215"/>
    </location>
</feature>
<keyword evidence="1" id="KW-0175">Coiled coil</keyword>
<feature type="compositionally biased region" description="Basic and acidic residues" evidence="2">
    <location>
        <begin position="138"/>
        <end position="151"/>
    </location>
</feature>
<comment type="caution">
    <text evidence="5">The sequence shown here is derived from an EMBL/GenBank/DDBJ whole genome shotgun (WGS) entry which is preliminary data.</text>
</comment>
<evidence type="ECO:0008006" key="7">
    <source>
        <dbReference type="Google" id="ProtNLM"/>
    </source>
</evidence>
<evidence type="ECO:0000256" key="1">
    <source>
        <dbReference type="SAM" id="Coils"/>
    </source>
</evidence>
<dbReference type="PROSITE" id="PS51416">
    <property type="entry name" value="MIB_HERC2"/>
    <property type="match status" value="2"/>
</dbReference>
<name>A0AAE0TA44_9BIVA</name>
<feature type="region of interest" description="Disordered" evidence="2">
    <location>
        <begin position="138"/>
        <end position="240"/>
    </location>
</feature>
<reference evidence="5" key="1">
    <citation type="journal article" date="2021" name="Genome Biol. Evol.">
        <title>A High-Quality Reference Genome for a Parasitic Bivalve with Doubly Uniparental Inheritance (Bivalvia: Unionida).</title>
        <authorList>
            <person name="Smith C.H."/>
        </authorList>
    </citation>
    <scope>NUCLEOTIDE SEQUENCE</scope>
    <source>
        <strain evidence="5">CHS0354</strain>
    </source>
</reference>
<evidence type="ECO:0000313" key="5">
    <source>
        <dbReference type="EMBL" id="KAK3605993.1"/>
    </source>
</evidence>
<dbReference type="InterPro" id="IPR010606">
    <property type="entry name" value="Mib_Herc2"/>
</dbReference>
<feature type="compositionally biased region" description="Basic and acidic residues" evidence="2">
    <location>
        <begin position="171"/>
        <end position="182"/>
    </location>
</feature>
<evidence type="ECO:0000313" key="6">
    <source>
        <dbReference type="Proteomes" id="UP001195483"/>
    </source>
</evidence>
<evidence type="ECO:0000259" key="4">
    <source>
        <dbReference type="PROSITE" id="PS51416"/>
    </source>
</evidence>
<feature type="compositionally biased region" description="Polar residues" evidence="2">
    <location>
        <begin position="369"/>
        <end position="391"/>
    </location>
</feature>
<dbReference type="SUPFAM" id="SSF159034">
    <property type="entry name" value="Mib/herc2 domain-like"/>
    <property type="match status" value="2"/>
</dbReference>
<accession>A0AAE0TA44</accession>
<protein>
    <recommendedName>
        <fullName evidence="7">VWFA domain-containing protein</fullName>
    </recommendedName>
</protein>
<dbReference type="InterPro" id="IPR036465">
    <property type="entry name" value="vWFA_dom_sf"/>
</dbReference>
<evidence type="ECO:0000259" key="3">
    <source>
        <dbReference type="PROSITE" id="PS50234"/>
    </source>
</evidence>
<feature type="domain" description="VWFA" evidence="3">
    <location>
        <begin position="453"/>
        <end position="651"/>
    </location>
</feature>
<feature type="domain" description="MIB/HERC2" evidence="4">
    <location>
        <begin position="741"/>
        <end position="813"/>
    </location>
</feature>
<dbReference type="GO" id="GO:0046872">
    <property type="term" value="F:metal ion binding"/>
    <property type="evidence" value="ECO:0007669"/>
    <property type="project" value="InterPro"/>
</dbReference>
<dbReference type="Proteomes" id="UP001195483">
    <property type="component" value="Unassembled WGS sequence"/>
</dbReference>
<feature type="compositionally biased region" description="Basic and acidic residues" evidence="2">
    <location>
        <begin position="218"/>
        <end position="230"/>
    </location>
</feature>
<dbReference type="PROSITE" id="PS50234">
    <property type="entry name" value="VWFA"/>
    <property type="match status" value="1"/>
</dbReference>
<dbReference type="Pfam" id="PF06701">
    <property type="entry name" value="MIB_HERC2"/>
    <property type="match status" value="2"/>
</dbReference>
<gene>
    <name evidence="5" type="ORF">CHS0354_025022</name>
</gene>
<dbReference type="Gene3D" id="2.30.30.40">
    <property type="entry name" value="SH3 Domains"/>
    <property type="match status" value="2"/>
</dbReference>
<dbReference type="GO" id="GO:0004842">
    <property type="term" value="F:ubiquitin-protein transferase activity"/>
    <property type="evidence" value="ECO:0007669"/>
    <property type="project" value="InterPro"/>
</dbReference>
<organism evidence="5 6">
    <name type="scientific">Potamilus streckersoni</name>
    <dbReference type="NCBI Taxonomy" id="2493646"/>
    <lineage>
        <taxon>Eukaryota</taxon>
        <taxon>Metazoa</taxon>
        <taxon>Spiralia</taxon>
        <taxon>Lophotrochozoa</taxon>
        <taxon>Mollusca</taxon>
        <taxon>Bivalvia</taxon>
        <taxon>Autobranchia</taxon>
        <taxon>Heteroconchia</taxon>
        <taxon>Palaeoheterodonta</taxon>
        <taxon>Unionida</taxon>
        <taxon>Unionoidea</taxon>
        <taxon>Unionidae</taxon>
        <taxon>Ambleminae</taxon>
        <taxon>Lampsilini</taxon>
        <taxon>Potamilus</taxon>
    </lineage>
</organism>
<dbReference type="CDD" id="cd00198">
    <property type="entry name" value="vWFA"/>
    <property type="match status" value="1"/>
</dbReference>
<dbReference type="SMART" id="SM00327">
    <property type="entry name" value="VWA"/>
    <property type="match status" value="1"/>
</dbReference>
<dbReference type="InterPro" id="IPR037252">
    <property type="entry name" value="Mib_Herc2_sf"/>
</dbReference>
<feature type="compositionally biased region" description="Basic and acidic residues" evidence="2">
    <location>
        <begin position="393"/>
        <end position="408"/>
    </location>
</feature>
<feature type="domain" description="MIB/HERC2" evidence="4">
    <location>
        <begin position="812"/>
        <end position="886"/>
    </location>
</feature>